<name>A0ACA9P6M9_9GLOM</name>
<accession>A0ACA9P6M9</accession>
<protein>
    <submittedName>
        <fullName evidence="1">6040_t:CDS:1</fullName>
    </submittedName>
</protein>
<dbReference type="Proteomes" id="UP000789525">
    <property type="component" value="Unassembled WGS sequence"/>
</dbReference>
<proteinExistence type="predicted"/>
<gene>
    <name evidence="1" type="ORF">ACOLOM_LOCUS9737</name>
</gene>
<reference evidence="1" key="1">
    <citation type="submission" date="2021-06" db="EMBL/GenBank/DDBJ databases">
        <authorList>
            <person name="Kallberg Y."/>
            <person name="Tangrot J."/>
            <person name="Rosling A."/>
        </authorList>
    </citation>
    <scope>NUCLEOTIDE SEQUENCE</scope>
    <source>
        <strain evidence="1">CL356</strain>
    </source>
</reference>
<evidence type="ECO:0000313" key="1">
    <source>
        <dbReference type="EMBL" id="CAG8689179.1"/>
    </source>
</evidence>
<sequence>MHLAEPQNSWTHIGLTAIRQNFSTYQHEEGRHLNFRRRLGLPERRLSSKIPPVLQQNTSSSDQPVTSASGVVSNKRNLLFKRALELVFYEPAQVPNLDHAQRVMRLKLTEDSCWDYSSSRRDILAAFDIVAQRDLEESAAAVLAKQIKTKSRLRTRRRKQVTNKNLMAG</sequence>
<organism evidence="1 2">
    <name type="scientific">Acaulospora colombiana</name>
    <dbReference type="NCBI Taxonomy" id="27376"/>
    <lineage>
        <taxon>Eukaryota</taxon>
        <taxon>Fungi</taxon>
        <taxon>Fungi incertae sedis</taxon>
        <taxon>Mucoromycota</taxon>
        <taxon>Glomeromycotina</taxon>
        <taxon>Glomeromycetes</taxon>
        <taxon>Diversisporales</taxon>
        <taxon>Acaulosporaceae</taxon>
        <taxon>Acaulospora</taxon>
    </lineage>
</organism>
<evidence type="ECO:0000313" key="2">
    <source>
        <dbReference type="Proteomes" id="UP000789525"/>
    </source>
</evidence>
<dbReference type="EMBL" id="CAJVPT010029132">
    <property type="protein sequence ID" value="CAG8689179.1"/>
    <property type="molecule type" value="Genomic_DNA"/>
</dbReference>
<comment type="caution">
    <text evidence="1">The sequence shown here is derived from an EMBL/GenBank/DDBJ whole genome shotgun (WGS) entry which is preliminary data.</text>
</comment>
<keyword evidence="2" id="KW-1185">Reference proteome</keyword>